<dbReference type="EMBL" id="JACGWK010000010">
    <property type="protein sequence ID" value="KAL0331640.1"/>
    <property type="molecule type" value="Genomic_DNA"/>
</dbReference>
<name>A0AAW2MJU9_9LAMI</name>
<protein>
    <recommendedName>
        <fullName evidence="1">Reverse transcriptase zinc-binding domain-containing protein</fullName>
    </recommendedName>
</protein>
<proteinExistence type="predicted"/>
<reference evidence="2" key="1">
    <citation type="submission" date="2020-06" db="EMBL/GenBank/DDBJ databases">
        <authorList>
            <person name="Li T."/>
            <person name="Hu X."/>
            <person name="Zhang T."/>
            <person name="Song X."/>
            <person name="Zhang H."/>
            <person name="Dai N."/>
            <person name="Sheng W."/>
            <person name="Hou X."/>
            <person name="Wei L."/>
        </authorList>
    </citation>
    <scope>NUCLEOTIDE SEQUENCE</scope>
    <source>
        <strain evidence="2">G01</strain>
        <tissue evidence="2">Leaf</tissue>
    </source>
</reference>
<dbReference type="AlphaFoldDB" id="A0AAW2MJU9"/>
<dbReference type="InterPro" id="IPR026960">
    <property type="entry name" value="RVT-Znf"/>
</dbReference>
<dbReference type="Pfam" id="PF13966">
    <property type="entry name" value="zf-RVT"/>
    <property type="match status" value="1"/>
</dbReference>
<sequence length="262" mass="29786">MVVNLEKSEIAFSRNIPKHQKEDLALLEVRVVEKYDKYLGLPTLVGRSKKEILQSFKDRIWKRLQSWRCKNLSQAGEWKEGLIQAVFQNEDVEVIVGITEDIARPDQLRWHYEKNGRYTVKTVYRLFSQGLVMCAAGGGTSSTSYKPANWKFIWKAKVPPKVRMFVWRACWNSLHTVANLARRGVKVGGVCPRCGLEKENVLHCLLRCHFARLVWACTSVTILILGHGSGVCLMLLTAQPLPVLSFFAGFYGARATVCCLRN</sequence>
<evidence type="ECO:0000259" key="1">
    <source>
        <dbReference type="Pfam" id="PF13966"/>
    </source>
</evidence>
<comment type="caution">
    <text evidence="2">The sequence shown here is derived from an EMBL/GenBank/DDBJ whole genome shotgun (WGS) entry which is preliminary data.</text>
</comment>
<organism evidence="2">
    <name type="scientific">Sesamum angustifolium</name>
    <dbReference type="NCBI Taxonomy" id="2727405"/>
    <lineage>
        <taxon>Eukaryota</taxon>
        <taxon>Viridiplantae</taxon>
        <taxon>Streptophyta</taxon>
        <taxon>Embryophyta</taxon>
        <taxon>Tracheophyta</taxon>
        <taxon>Spermatophyta</taxon>
        <taxon>Magnoliopsida</taxon>
        <taxon>eudicotyledons</taxon>
        <taxon>Gunneridae</taxon>
        <taxon>Pentapetalae</taxon>
        <taxon>asterids</taxon>
        <taxon>lamiids</taxon>
        <taxon>Lamiales</taxon>
        <taxon>Pedaliaceae</taxon>
        <taxon>Sesamum</taxon>
    </lineage>
</organism>
<accession>A0AAW2MJU9</accession>
<dbReference type="PANTHER" id="PTHR33116:SF86">
    <property type="entry name" value="REVERSE TRANSCRIPTASE DOMAIN-CONTAINING PROTEIN"/>
    <property type="match status" value="1"/>
</dbReference>
<gene>
    <name evidence="2" type="ORF">Sangu_1709500</name>
</gene>
<evidence type="ECO:0000313" key="2">
    <source>
        <dbReference type="EMBL" id="KAL0331640.1"/>
    </source>
</evidence>
<feature type="domain" description="Reverse transcriptase zinc-binding" evidence="1">
    <location>
        <begin position="145"/>
        <end position="215"/>
    </location>
</feature>
<reference evidence="2" key="2">
    <citation type="journal article" date="2024" name="Plant">
        <title>Genomic evolution and insights into agronomic trait innovations of Sesamum species.</title>
        <authorList>
            <person name="Miao H."/>
            <person name="Wang L."/>
            <person name="Qu L."/>
            <person name="Liu H."/>
            <person name="Sun Y."/>
            <person name="Le M."/>
            <person name="Wang Q."/>
            <person name="Wei S."/>
            <person name="Zheng Y."/>
            <person name="Lin W."/>
            <person name="Duan Y."/>
            <person name="Cao H."/>
            <person name="Xiong S."/>
            <person name="Wang X."/>
            <person name="Wei L."/>
            <person name="Li C."/>
            <person name="Ma Q."/>
            <person name="Ju M."/>
            <person name="Zhao R."/>
            <person name="Li G."/>
            <person name="Mu C."/>
            <person name="Tian Q."/>
            <person name="Mei H."/>
            <person name="Zhang T."/>
            <person name="Gao T."/>
            <person name="Zhang H."/>
        </authorList>
    </citation>
    <scope>NUCLEOTIDE SEQUENCE</scope>
    <source>
        <strain evidence="2">G01</strain>
    </source>
</reference>
<dbReference type="PANTHER" id="PTHR33116">
    <property type="entry name" value="REVERSE TRANSCRIPTASE ZINC-BINDING DOMAIN-CONTAINING PROTEIN-RELATED-RELATED"/>
    <property type="match status" value="1"/>
</dbReference>